<gene>
    <name evidence="1" type="ORF">L227DRAFT_580530</name>
</gene>
<accession>A0A5C2RUR3</accession>
<dbReference type="Proteomes" id="UP000313359">
    <property type="component" value="Unassembled WGS sequence"/>
</dbReference>
<dbReference type="AlphaFoldDB" id="A0A5C2RUR3"/>
<protein>
    <submittedName>
        <fullName evidence="1">Uncharacterized protein</fullName>
    </submittedName>
</protein>
<name>A0A5C2RUR3_9APHY</name>
<evidence type="ECO:0000313" key="2">
    <source>
        <dbReference type="Proteomes" id="UP000313359"/>
    </source>
</evidence>
<organism evidence="1 2">
    <name type="scientific">Lentinus tigrinus ALCF2SS1-6</name>
    <dbReference type="NCBI Taxonomy" id="1328759"/>
    <lineage>
        <taxon>Eukaryota</taxon>
        <taxon>Fungi</taxon>
        <taxon>Dikarya</taxon>
        <taxon>Basidiomycota</taxon>
        <taxon>Agaricomycotina</taxon>
        <taxon>Agaricomycetes</taxon>
        <taxon>Polyporales</taxon>
        <taxon>Polyporaceae</taxon>
        <taxon>Lentinus</taxon>
    </lineage>
</organism>
<dbReference type="EMBL" id="ML122306">
    <property type="protein sequence ID" value="RPD54400.1"/>
    <property type="molecule type" value="Genomic_DNA"/>
</dbReference>
<sequence>MKPLVIGRRHALGLIELAKGLLSGVGDCSFIYDHSIVTCPAQTGGLTCATQRLYPVAFSG</sequence>
<keyword evidence="2" id="KW-1185">Reference proteome</keyword>
<proteinExistence type="predicted"/>
<reference evidence="1" key="1">
    <citation type="journal article" date="2018" name="Genome Biol. Evol.">
        <title>Genomics and development of Lentinus tigrinus, a white-rot wood-decaying mushroom with dimorphic fruiting bodies.</title>
        <authorList>
            <person name="Wu B."/>
            <person name="Xu Z."/>
            <person name="Knudson A."/>
            <person name="Carlson A."/>
            <person name="Chen N."/>
            <person name="Kovaka S."/>
            <person name="LaButti K."/>
            <person name="Lipzen A."/>
            <person name="Pennachio C."/>
            <person name="Riley R."/>
            <person name="Schakwitz W."/>
            <person name="Umezawa K."/>
            <person name="Ohm R.A."/>
            <person name="Grigoriev I.V."/>
            <person name="Nagy L.G."/>
            <person name="Gibbons J."/>
            <person name="Hibbett D."/>
        </authorList>
    </citation>
    <scope>NUCLEOTIDE SEQUENCE [LARGE SCALE GENOMIC DNA]</scope>
    <source>
        <strain evidence="1">ALCF2SS1-6</strain>
    </source>
</reference>
<evidence type="ECO:0000313" key="1">
    <source>
        <dbReference type="EMBL" id="RPD54400.1"/>
    </source>
</evidence>